<organism evidence="6 7">
    <name type="scientific">Magnetofaba australis IT-1</name>
    <dbReference type="NCBI Taxonomy" id="1434232"/>
    <lineage>
        <taxon>Bacteria</taxon>
        <taxon>Pseudomonadati</taxon>
        <taxon>Pseudomonadota</taxon>
        <taxon>Magnetococcia</taxon>
        <taxon>Magnetococcales</taxon>
        <taxon>Magnetococcaceae</taxon>
        <taxon>Magnetofaba</taxon>
    </lineage>
</organism>
<dbReference type="STRING" id="1434232.MAIT1_01639"/>
<dbReference type="PANTHER" id="PTHR37481">
    <property type="entry name" value="LIPOPOLYSACCHARIDE EXPORT SYSTEM PROTEIN LPTC"/>
    <property type="match status" value="1"/>
</dbReference>
<dbReference type="InterPro" id="IPR026265">
    <property type="entry name" value="LptC"/>
</dbReference>
<dbReference type="EMBL" id="LVJN01000020">
    <property type="protein sequence ID" value="OSM01628.1"/>
    <property type="molecule type" value="Genomic_DNA"/>
</dbReference>
<keyword evidence="1" id="KW-1003">Cell membrane</keyword>
<evidence type="ECO:0000256" key="3">
    <source>
        <dbReference type="ARBA" id="ARBA00022692"/>
    </source>
</evidence>
<keyword evidence="3" id="KW-0812">Transmembrane</keyword>
<dbReference type="Proteomes" id="UP000194003">
    <property type="component" value="Unassembled WGS sequence"/>
</dbReference>
<comment type="caution">
    <text evidence="6">The sequence shown here is derived from an EMBL/GenBank/DDBJ whole genome shotgun (WGS) entry which is preliminary data.</text>
</comment>
<accession>A0A1Y2K0U8</accession>
<evidence type="ECO:0000256" key="2">
    <source>
        <dbReference type="ARBA" id="ARBA00022519"/>
    </source>
</evidence>
<dbReference type="GO" id="GO:0005886">
    <property type="term" value="C:plasma membrane"/>
    <property type="evidence" value="ECO:0007669"/>
    <property type="project" value="InterPro"/>
</dbReference>
<dbReference type="GO" id="GO:0015221">
    <property type="term" value="F:lipopolysaccharide transmembrane transporter activity"/>
    <property type="evidence" value="ECO:0007669"/>
    <property type="project" value="InterPro"/>
</dbReference>
<protein>
    <submittedName>
        <fullName evidence="6">Putative lipopolysaccharide export system protein LptC</fullName>
    </submittedName>
</protein>
<dbReference type="AlphaFoldDB" id="A0A1Y2K0U8"/>
<name>A0A1Y2K0U8_9PROT</name>
<keyword evidence="2" id="KW-0997">Cell inner membrane</keyword>
<dbReference type="InterPro" id="IPR010664">
    <property type="entry name" value="LipoPS_assembly_LptC-rel"/>
</dbReference>
<evidence type="ECO:0000313" key="6">
    <source>
        <dbReference type="EMBL" id="OSM01628.1"/>
    </source>
</evidence>
<evidence type="ECO:0000256" key="4">
    <source>
        <dbReference type="ARBA" id="ARBA00022989"/>
    </source>
</evidence>
<keyword evidence="4" id="KW-1133">Transmembrane helix</keyword>
<dbReference type="InterPro" id="IPR052363">
    <property type="entry name" value="LPS_export_LptC"/>
</dbReference>
<evidence type="ECO:0000256" key="5">
    <source>
        <dbReference type="ARBA" id="ARBA00023136"/>
    </source>
</evidence>
<gene>
    <name evidence="6" type="ORF">MAIT1_01639</name>
</gene>
<proteinExistence type="predicted"/>
<dbReference type="GO" id="GO:0017089">
    <property type="term" value="F:glycolipid transfer activity"/>
    <property type="evidence" value="ECO:0007669"/>
    <property type="project" value="TreeGrafter"/>
</dbReference>
<reference evidence="6 7" key="1">
    <citation type="journal article" date="2016" name="BMC Genomics">
        <title>Combined genomic and structural analyses of a cultured magnetotactic bacterium reveals its niche adaptation to a dynamic environment.</title>
        <authorList>
            <person name="Araujo A.C."/>
            <person name="Morillo V."/>
            <person name="Cypriano J."/>
            <person name="Teixeira L.C."/>
            <person name="Leao P."/>
            <person name="Lyra S."/>
            <person name="Almeida L.G."/>
            <person name="Bazylinski D.A."/>
            <person name="Vasconcellos A.T."/>
            <person name="Abreu F."/>
            <person name="Lins U."/>
        </authorList>
    </citation>
    <scope>NUCLEOTIDE SEQUENCE [LARGE SCALE GENOMIC DNA]</scope>
    <source>
        <strain evidence="6 7">IT-1</strain>
    </source>
</reference>
<dbReference type="RefSeq" id="WP_085443499.1">
    <property type="nucleotide sequence ID" value="NZ_LVJN01000020.1"/>
</dbReference>
<keyword evidence="5" id="KW-0472">Membrane</keyword>
<dbReference type="PANTHER" id="PTHR37481:SF1">
    <property type="entry name" value="LIPOPOLYSACCHARIDE EXPORT SYSTEM PROTEIN LPTC"/>
    <property type="match status" value="1"/>
</dbReference>
<evidence type="ECO:0000256" key="1">
    <source>
        <dbReference type="ARBA" id="ARBA00022475"/>
    </source>
</evidence>
<keyword evidence="7" id="KW-1185">Reference proteome</keyword>
<dbReference type="GO" id="GO:0030288">
    <property type="term" value="C:outer membrane-bounded periplasmic space"/>
    <property type="evidence" value="ECO:0007669"/>
    <property type="project" value="TreeGrafter"/>
</dbReference>
<dbReference type="Gene3D" id="2.60.450.10">
    <property type="entry name" value="Lipopolysaccharide (LPS) transport protein A like domain"/>
    <property type="match status" value="1"/>
</dbReference>
<dbReference type="Pfam" id="PF06835">
    <property type="entry name" value="LptC"/>
    <property type="match status" value="1"/>
</dbReference>
<evidence type="ECO:0000313" key="7">
    <source>
        <dbReference type="Proteomes" id="UP000194003"/>
    </source>
</evidence>
<dbReference type="OrthoDB" id="9921725at2"/>
<sequence>MRKGVKNLFLLIPVAIIGAALWRLDQTQTVDVADPTPGEDAARSRVTGINLVQYDGGQTRWTLSAPRAQEGADGWTIVMEPRLTLYGAEGGVVRVSARSGRVAGANREMAFEQSVVVHDGDGGRLLTERLRFDPKQKILHNEEFFTAVREGIELQGRGMRLLEEGRRLEVLHDVTMRLTGGARQWVESPGR</sequence>
<dbReference type="NCBIfam" id="TIGR04409">
    <property type="entry name" value="LptC_YrbK"/>
    <property type="match status" value="1"/>
</dbReference>